<organism evidence="1 2">
    <name type="scientific">Apiotrichum porosum</name>
    <dbReference type="NCBI Taxonomy" id="105984"/>
    <lineage>
        <taxon>Eukaryota</taxon>
        <taxon>Fungi</taxon>
        <taxon>Dikarya</taxon>
        <taxon>Basidiomycota</taxon>
        <taxon>Agaricomycotina</taxon>
        <taxon>Tremellomycetes</taxon>
        <taxon>Trichosporonales</taxon>
        <taxon>Trichosporonaceae</taxon>
        <taxon>Apiotrichum</taxon>
    </lineage>
</organism>
<name>A0A427XF12_9TREE</name>
<dbReference type="AlphaFoldDB" id="A0A427XF12"/>
<dbReference type="STRING" id="105984.A0A427XF12"/>
<comment type="caution">
    <text evidence="1">The sequence shown here is derived from an EMBL/GenBank/DDBJ whole genome shotgun (WGS) entry which is preliminary data.</text>
</comment>
<protein>
    <submittedName>
        <fullName evidence="1">Uncharacterized protein</fullName>
    </submittedName>
</protein>
<dbReference type="RefSeq" id="XP_028472585.1">
    <property type="nucleotide sequence ID" value="XM_028619089.1"/>
</dbReference>
<evidence type="ECO:0000313" key="2">
    <source>
        <dbReference type="Proteomes" id="UP000279236"/>
    </source>
</evidence>
<dbReference type="SUPFAM" id="SSF48371">
    <property type="entry name" value="ARM repeat"/>
    <property type="match status" value="1"/>
</dbReference>
<reference evidence="1 2" key="1">
    <citation type="submission" date="2018-11" db="EMBL/GenBank/DDBJ databases">
        <title>Genome sequence of Apiotrichum porosum DSM 27194.</title>
        <authorList>
            <person name="Aliyu H."/>
            <person name="Gorte O."/>
            <person name="Ochsenreither K."/>
        </authorList>
    </citation>
    <scope>NUCLEOTIDE SEQUENCE [LARGE SCALE GENOMIC DNA]</scope>
    <source>
        <strain evidence="1 2">DSM 27194</strain>
    </source>
</reference>
<gene>
    <name evidence="1" type="ORF">EHS24_003409</name>
</gene>
<sequence length="1101" mass="119268">MSSTAQLLQRVASLAAPERDQEVVRYARSSQDNLASVLAELDAGGMYERRLGALMAVATRDAAWITAHVADEDAALSRWAMKAAMVACPQALDASLEDAPAVRRAALINAVLQSHHGAKRTALADRLFPLFAEWSTEGVGLLAACSPGVVASALPSLLHAVTRWRSLARAHPAIVLETLRADLAAAPAVDKWWNKYATALQSILRVSPASATAILGALDDRPPTTFPSGLRSSLNIFARTAPGRVLTLLTSELGTGVGYLAPNLIRTLARSGAPELVDYARSVSGNSYDLARLLSAQPPRDRAATYNAAVAGRGGAQVDGVILDALPRALAAEFARRDRKAGEEKGDSWQVLLFKDVYLPPAEVREPFLEGTRRPGADERSTAWALFVRNAVYSGDPTAVTAVVVAAAERLRNEQSPVRLSAISSFSSVPARLWTIEALPHLTTVFQDALDAPDTNDNAWSELIMVAIRMLRERGSSPEHVKWAMDCLTRANVAARMFHIGRRDTLPRRQAMALCKTLRPIIDADLNRNDCNLVIALAQVLGKHVNDVPELEADLLRAIQNGKRYYAIQAVDCWLLPKPTRHDRVRQLMDFSPSAADLAPVAKALSWSCTELLGAALGSPPYGRFLNKQTAWSFPADSRATRRWTPEQTTAYLAQLSYLVSKKDLPTWHRCNAARTAGSVTGGLDLARELAKSDNLPISEAALMSLSSSPDDLPLLFSFADNDKARVAMYAATRASRFVKPSRLEPLLEGILTSKAKVTSRKEAVRLAAQRLPAPHAASLLQRIVPEAHKDVRAAAISFAAFQLLGTDGGWAIVSSAANDKDEAPRLAAIRVKPLDVAPEYRERYAQLVGVLSQTDDDNVASMALVTLEWWAPYSASAPVILGNAAADMARPSRSVWQSAAMALVKISDTPSGQKSLCDAMASLVAHGPEPDAEDKWDRPADRRIAFMADHIDTLAERDRKYGATALTLSRLLAQHDFISDAANLRLSATDLDKDAATVVEELREVAFLCTDRPVLAAELGHELKDRLQCRRGNDEQFLAVVRDLAAPSTAAEGLLAVAIVDACGGRGDWPHDWRNMVKLLRNHAVPDVRGRAKQIKTADA</sequence>
<evidence type="ECO:0000313" key="1">
    <source>
        <dbReference type="EMBL" id="RSH77438.1"/>
    </source>
</evidence>
<keyword evidence="2" id="KW-1185">Reference proteome</keyword>
<dbReference type="Proteomes" id="UP000279236">
    <property type="component" value="Unassembled WGS sequence"/>
</dbReference>
<dbReference type="EMBL" id="RSCE01000016">
    <property type="protein sequence ID" value="RSH77438.1"/>
    <property type="molecule type" value="Genomic_DNA"/>
</dbReference>
<proteinExistence type="predicted"/>
<accession>A0A427XF12</accession>
<dbReference type="InterPro" id="IPR016024">
    <property type="entry name" value="ARM-type_fold"/>
</dbReference>
<dbReference type="GeneID" id="39587952"/>